<protein>
    <submittedName>
        <fullName evidence="2">Uncharacterized protein</fullName>
    </submittedName>
</protein>
<dbReference type="Gene3D" id="1.20.140.150">
    <property type="match status" value="1"/>
</dbReference>
<keyword evidence="1" id="KW-0472">Membrane</keyword>
<evidence type="ECO:0000256" key="1">
    <source>
        <dbReference type="SAM" id="Phobius"/>
    </source>
</evidence>
<feature type="transmembrane region" description="Helical" evidence="1">
    <location>
        <begin position="305"/>
        <end position="329"/>
    </location>
</feature>
<keyword evidence="3" id="KW-1185">Reference proteome</keyword>
<feature type="transmembrane region" description="Helical" evidence="1">
    <location>
        <begin position="72"/>
        <end position="96"/>
    </location>
</feature>
<feature type="transmembrane region" description="Helical" evidence="1">
    <location>
        <begin position="217"/>
        <end position="241"/>
    </location>
</feature>
<organism evidence="2 3">
    <name type="scientific">Trichonephila inaurata madagascariensis</name>
    <dbReference type="NCBI Taxonomy" id="2747483"/>
    <lineage>
        <taxon>Eukaryota</taxon>
        <taxon>Metazoa</taxon>
        <taxon>Ecdysozoa</taxon>
        <taxon>Arthropoda</taxon>
        <taxon>Chelicerata</taxon>
        <taxon>Arachnida</taxon>
        <taxon>Araneae</taxon>
        <taxon>Araneomorphae</taxon>
        <taxon>Entelegynae</taxon>
        <taxon>Araneoidea</taxon>
        <taxon>Nephilidae</taxon>
        <taxon>Trichonephila</taxon>
        <taxon>Trichonephila inaurata</taxon>
    </lineage>
</organism>
<sequence length="339" mass="38285">MFCSNAFVSVGECSTGMFFRCQEYLMGLERSAGDHILLLSSKLAFTRAHCFVKYSKNNPRNKYGRPCKLSSMVTFTCIFVTITLILTTLASSFLLLSLHSNEWEYMSYKVEQVEEIARRNNASLQWLPGEVARIECSDVHFEQSSEVTNKTQAVESKNVVFYLIPAYGGVNKLCTDIKGSVKKRMMEDRKKSESCISYLSNEKVVSRDSWLDRMRNLAMSCAIVCMILLGSSAPLGILGLFKKQISTIMVTGVMYSLAAVFGVFNLVFMRFKRVKADGFYTSTILDKGIPEEYLRTRLFTVGWPLSLECAGLCICFLASIFWLLLAKIFRFIVLSPTLS</sequence>
<gene>
    <name evidence="2" type="primary">X975_24907</name>
    <name evidence="2" type="ORF">TNIN_198901</name>
</gene>
<feature type="transmembrane region" description="Helical" evidence="1">
    <location>
        <begin position="247"/>
        <end position="268"/>
    </location>
</feature>
<keyword evidence="1" id="KW-1133">Transmembrane helix</keyword>
<dbReference type="Proteomes" id="UP000886998">
    <property type="component" value="Unassembled WGS sequence"/>
</dbReference>
<dbReference type="AlphaFoldDB" id="A0A8X6WND1"/>
<proteinExistence type="predicted"/>
<dbReference type="OrthoDB" id="6419888at2759"/>
<comment type="caution">
    <text evidence="2">The sequence shown here is derived from an EMBL/GenBank/DDBJ whole genome shotgun (WGS) entry which is preliminary data.</text>
</comment>
<evidence type="ECO:0000313" key="3">
    <source>
        <dbReference type="Proteomes" id="UP000886998"/>
    </source>
</evidence>
<reference evidence="2" key="1">
    <citation type="submission" date="2020-08" db="EMBL/GenBank/DDBJ databases">
        <title>Multicomponent nature underlies the extraordinary mechanical properties of spider dragline silk.</title>
        <authorList>
            <person name="Kono N."/>
            <person name="Nakamura H."/>
            <person name="Mori M."/>
            <person name="Yoshida Y."/>
            <person name="Ohtoshi R."/>
            <person name="Malay A.D."/>
            <person name="Moran D.A.P."/>
            <person name="Tomita M."/>
            <person name="Numata K."/>
            <person name="Arakawa K."/>
        </authorList>
    </citation>
    <scope>NUCLEOTIDE SEQUENCE</scope>
</reference>
<accession>A0A8X6WND1</accession>
<evidence type="ECO:0000313" key="2">
    <source>
        <dbReference type="EMBL" id="GFY38377.1"/>
    </source>
</evidence>
<dbReference type="EMBL" id="BMAV01000811">
    <property type="protein sequence ID" value="GFY38377.1"/>
    <property type="molecule type" value="Genomic_DNA"/>
</dbReference>
<name>A0A8X6WND1_9ARAC</name>
<keyword evidence="1" id="KW-0812">Transmembrane</keyword>